<dbReference type="GO" id="GO:0008170">
    <property type="term" value="F:N-methyltransferase activity"/>
    <property type="evidence" value="ECO:0007669"/>
    <property type="project" value="InterPro"/>
</dbReference>
<dbReference type="AlphaFoldDB" id="A0A6M0RD43"/>
<evidence type="ECO:0000256" key="3">
    <source>
        <dbReference type="ARBA" id="ARBA00022679"/>
    </source>
</evidence>
<dbReference type="Pfam" id="PF01555">
    <property type="entry name" value="N6_N4_Mtase"/>
    <property type="match status" value="1"/>
</dbReference>
<dbReference type="Proteomes" id="UP000481033">
    <property type="component" value="Unassembled WGS sequence"/>
</dbReference>
<accession>A0A6M0RD43</accession>
<protein>
    <recommendedName>
        <fullName evidence="4">Methyltransferase</fullName>
        <ecNumber evidence="4">2.1.1.-</ecNumber>
    </recommendedName>
</protein>
<comment type="caution">
    <text evidence="6">The sequence shown here is derived from an EMBL/GenBank/DDBJ whole genome shotgun (WGS) entry which is preliminary data.</text>
</comment>
<dbReference type="GO" id="GO:0003677">
    <property type="term" value="F:DNA binding"/>
    <property type="evidence" value="ECO:0007669"/>
    <property type="project" value="InterPro"/>
</dbReference>
<evidence type="ECO:0000256" key="1">
    <source>
        <dbReference type="ARBA" id="ARBA00006594"/>
    </source>
</evidence>
<dbReference type="SUPFAM" id="SSF53335">
    <property type="entry name" value="S-adenosyl-L-methionine-dependent methyltransferases"/>
    <property type="match status" value="1"/>
</dbReference>
<organism evidence="6 7">
    <name type="scientific">Adonisia turfae CCMR0081</name>
    <dbReference type="NCBI Taxonomy" id="2292702"/>
    <lineage>
        <taxon>Bacteria</taxon>
        <taxon>Bacillati</taxon>
        <taxon>Cyanobacteriota</taxon>
        <taxon>Adonisia</taxon>
        <taxon>Adonisia turfae</taxon>
    </lineage>
</organism>
<evidence type="ECO:0000259" key="5">
    <source>
        <dbReference type="Pfam" id="PF01555"/>
    </source>
</evidence>
<keyword evidence="7" id="KW-1185">Reference proteome</keyword>
<dbReference type="GO" id="GO:0032259">
    <property type="term" value="P:methylation"/>
    <property type="evidence" value="ECO:0007669"/>
    <property type="project" value="UniProtKB-KW"/>
</dbReference>
<keyword evidence="2 6" id="KW-0489">Methyltransferase</keyword>
<gene>
    <name evidence="6" type="ORF">DXZ20_00220</name>
</gene>
<dbReference type="Gene3D" id="3.40.50.150">
    <property type="entry name" value="Vaccinia Virus protein VP39"/>
    <property type="match status" value="1"/>
</dbReference>
<dbReference type="EMBL" id="QXHD01000001">
    <property type="protein sequence ID" value="NEZ54155.1"/>
    <property type="molecule type" value="Genomic_DNA"/>
</dbReference>
<name>A0A6M0RD43_9CYAN</name>
<proteinExistence type="inferred from homology"/>
<dbReference type="InterPro" id="IPR002052">
    <property type="entry name" value="DNA_methylase_N6_adenine_CS"/>
</dbReference>
<feature type="domain" description="DNA methylase N-4/N-6" evidence="5">
    <location>
        <begin position="56"/>
        <end position="280"/>
    </location>
</feature>
<dbReference type="PROSITE" id="PS00092">
    <property type="entry name" value="N6_MTASE"/>
    <property type="match status" value="1"/>
</dbReference>
<dbReference type="InterPro" id="IPR001091">
    <property type="entry name" value="RM_Methyltransferase"/>
</dbReference>
<reference evidence="6 7" key="1">
    <citation type="journal article" date="2020" name="Microb. Ecol.">
        <title>Ecogenomics of the Marine Benthic Filamentous Cyanobacterium Adonisia.</title>
        <authorList>
            <person name="Walter J.M."/>
            <person name="Coutinho F.H."/>
            <person name="Leomil L."/>
            <person name="Hargreaves P.I."/>
            <person name="Campeao M.E."/>
            <person name="Vieira V.V."/>
            <person name="Silva B.S."/>
            <person name="Fistarol G.O."/>
            <person name="Salomon P.S."/>
            <person name="Sawabe T."/>
            <person name="Mino S."/>
            <person name="Hosokawa M."/>
            <person name="Miyashita H."/>
            <person name="Maruyama F."/>
            <person name="van Verk M.C."/>
            <person name="Dutilh B.E."/>
            <person name="Thompson C.C."/>
            <person name="Thompson F.L."/>
        </authorList>
    </citation>
    <scope>NUCLEOTIDE SEQUENCE [LARGE SCALE GENOMIC DNA]</scope>
    <source>
        <strain evidence="6 7">CCMR0081</strain>
    </source>
</reference>
<comment type="similarity">
    <text evidence="1 4">Belongs to the N(4)/N(6)-methyltransferase family.</text>
</comment>
<dbReference type="InterPro" id="IPR029063">
    <property type="entry name" value="SAM-dependent_MTases_sf"/>
</dbReference>
<dbReference type="PANTHER" id="PTHR13370">
    <property type="entry name" value="RNA METHYLASE-RELATED"/>
    <property type="match status" value="1"/>
</dbReference>
<dbReference type="InterPro" id="IPR002941">
    <property type="entry name" value="DNA_methylase_N4/N6"/>
</dbReference>
<dbReference type="GO" id="GO:0005737">
    <property type="term" value="C:cytoplasm"/>
    <property type="evidence" value="ECO:0007669"/>
    <property type="project" value="TreeGrafter"/>
</dbReference>
<sequence>MKSKRNQTIQIYKEEREKLLSKIVKVKDINKLNIQDNKTIHGDFLEALVYLPQGFIDLLILDPPYNLTKEFNGWKFSKLKTEQYTSWLDNLVSSLKPLLKPDSSIYVCGDWYSSASIFEVLSSHFIVRNRITWEREKGRGSKLNWKNSSEDIWFCTNSDSYVFNVDSVKLLRKVIAPYHRQDGTPKDWNLTESGGFRETYPSNLWTDITVPFWSMPENTNHPTQKSEKLIAKLILASSNEEDLVFDPFLGSGTTSVVSKKLNRKYLGIEINEEYCLIAEKRLELADLNKSIQGIHNGIFLERNTSRNQIRNIPEQLSPNVKQQSLFDEN</sequence>
<evidence type="ECO:0000313" key="7">
    <source>
        <dbReference type="Proteomes" id="UP000481033"/>
    </source>
</evidence>
<keyword evidence="3 6" id="KW-0808">Transferase</keyword>
<dbReference type="PANTHER" id="PTHR13370:SF3">
    <property type="entry name" value="TRNA (GUANINE(10)-N2)-METHYLTRANSFERASE HOMOLOG"/>
    <property type="match status" value="1"/>
</dbReference>
<evidence type="ECO:0000313" key="6">
    <source>
        <dbReference type="EMBL" id="NEZ54155.1"/>
    </source>
</evidence>
<dbReference type="EC" id="2.1.1.-" evidence="4"/>
<dbReference type="PRINTS" id="PR00508">
    <property type="entry name" value="S21N4MTFRASE"/>
</dbReference>
<dbReference type="RefSeq" id="WP_163695427.1">
    <property type="nucleotide sequence ID" value="NZ_QXHD01000001.1"/>
</dbReference>
<evidence type="ECO:0000256" key="4">
    <source>
        <dbReference type="RuleBase" id="RU362026"/>
    </source>
</evidence>
<evidence type="ECO:0000256" key="2">
    <source>
        <dbReference type="ARBA" id="ARBA00022603"/>
    </source>
</evidence>